<keyword evidence="2 3" id="KW-0560">Oxidoreductase</keyword>
<dbReference type="PANTHER" id="PTHR10366:SF589">
    <property type="entry name" value="CINNAMOYL-COA REDUCTASE-LIKE SNL6"/>
    <property type="match status" value="1"/>
</dbReference>
<protein>
    <recommendedName>
        <fullName evidence="4">3-beta hydroxysteroid dehydrogenase/isomerase domain-containing protein</fullName>
    </recommendedName>
</protein>
<comment type="similarity">
    <text evidence="3">Belongs to the 3-beta-HSD family.</text>
</comment>
<evidence type="ECO:0000256" key="3">
    <source>
        <dbReference type="RuleBase" id="RU004475"/>
    </source>
</evidence>
<keyword evidence="1" id="KW-0521">NADP</keyword>
<reference evidence="5 6" key="1">
    <citation type="submission" date="2020-10" db="EMBL/GenBank/DDBJ databases">
        <title>Plant Genome Project.</title>
        <authorList>
            <person name="Zhang R.-G."/>
        </authorList>
    </citation>
    <scope>NUCLEOTIDE SEQUENCE [LARGE SCALE GENOMIC DNA]</scope>
    <source>
        <strain evidence="5">FAFU-HL-1</strain>
        <tissue evidence="5">Leaf</tissue>
    </source>
</reference>
<dbReference type="SUPFAM" id="SSF51735">
    <property type="entry name" value="NAD(P)-binding Rossmann-fold domains"/>
    <property type="match status" value="1"/>
</dbReference>
<proteinExistence type="inferred from homology"/>
<evidence type="ECO:0000259" key="4">
    <source>
        <dbReference type="Pfam" id="PF01073"/>
    </source>
</evidence>
<dbReference type="Gene3D" id="3.40.50.720">
    <property type="entry name" value="NAD(P)-binding Rossmann-like Domain"/>
    <property type="match status" value="1"/>
</dbReference>
<dbReference type="OrthoDB" id="2735536at2759"/>
<sequence length="340" mass="37706">MEEVLLSKPSNVPAFCWEEGKPCIGKKIISSLKAGENKLVCVTDGNSFLGSHIVKELLSRGHLVRVTVHNQVDFEGLKELIKEDINKLESVVVAKMKDLDSLCDAFSGCHAVFHTSSFIDPHGVSGYSEKMTFLETEGARNVIEACGRAAYRRRCIFTSSLLASIWTSSNLDRVIDESCWSSEEFCRANKLWLAIGKMRAEKIAWMKSKEMKVKLVTVCPGLLIAPSSPHDHKETSSPYLKGGSIMLQQGLLALADVRKVAEAHVHVYEAMDNGAYGRYHCFERVVQRLDEAIQLENELKIQGLRSAGTSGIISEEIQSNLSNSRLHRLLSAAPHMSCNQ</sequence>
<comment type="caution">
    <text evidence="5">The sequence shown here is derived from an EMBL/GenBank/DDBJ whole genome shotgun (WGS) entry which is preliminary data.</text>
</comment>
<dbReference type="GO" id="GO:0016616">
    <property type="term" value="F:oxidoreductase activity, acting on the CH-OH group of donors, NAD or NADP as acceptor"/>
    <property type="evidence" value="ECO:0007669"/>
    <property type="project" value="InterPro"/>
</dbReference>
<dbReference type="InterPro" id="IPR002225">
    <property type="entry name" value="3Beta_OHSteriod_DH/Estase"/>
</dbReference>
<dbReference type="InterPro" id="IPR036291">
    <property type="entry name" value="NAD(P)-bd_dom_sf"/>
</dbReference>
<name>A0A835K4H9_9ROSI</name>
<evidence type="ECO:0000256" key="1">
    <source>
        <dbReference type="ARBA" id="ARBA00022857"/>
    </source>
</evidence>
<dbReference type="AlphaFoldDB" id="A0A835K4H9"/>
<dbReference type="Pfam" id="PF01073">
    <property type="entry name" value="3Beta_HSD"/>
    <property type="match status" value="1"/>
</dbReference>
<organism evidence="5 6">
    <name type="scientific">Salix dunnii</name>
    <dbReference type="NCBI Taxonomy" id="1413687"/>
    <lineage>
        <taxon>Eukaryota</taxon>
        <taxon>Viridiplantae</taxon>
        <taxon>Streptophyta</taxon>
        <taxon>Embryophyta</taxon>
        <taxon>Tracheophyta</taxon>
        <taxon>Spermatophyta</taxon>
        <taxon>Magnoliopsida</taxon>
        <taxon>eudicotyledons</taxon>
        <taxon>Gunneridae</taxon>
        <taxon>Pentapetalae</taxon>
        <taxon>rosids</taxon>
        <taxon>fabids</taxon>
        <taxon>Malpighiales</taxon>
        <taxon>Salicaceae</taxon>
        <taxon>Saliceae</taxon>
        <taxon>Salix</taxon>
    </lineage>
</organism>
<evidence type="ECO:0000313" key="6">
    <source>
        <dbReference type="Proteomes" id="UP000657918"/>
    </source>
</evidence>
<dbReference type="PANTHER" id="PTHR10366">
    <property type="entry name" value="NAD DEPENDENT EPIMERASE/DEHYDRATASE"/>
    <property type="match status" value="1"/>
</dbReference>
<evidence type="ECO:0000313" key="5">
    <source>
        <dbReference type="EMBL" id="KAF9684077.1"/>
    </source>
</evidence>
<gene>
    <name evidence="5" type="ORF">SADUNF_Sadunf04G0080100</name>
</gene>
<dbReference type="GO" id="GO:0006694">
    <property type="term" value="P:steroid biosynthetic process"/>
    <property type="evidence" value="ECO:0007669"/>
    <property type="project" value="InterPro"/>
</dbReference>
<accession>A0A835K4H9</accession>
<dbReference type="InterPro" id="IPR050425">
    <property type="entry name" value="NAD(P)_dehydrat-like"/>
</dbReference>
<dbReference type="Proteomes" id="UP000657918">
    <property type="component" value="Chromosome 4"/>
</dbReference>
<evidence type="ECO:0000256" key="2">
    <source>
        <dbReference type="ARBA" id="ARBA00023002"/>
    </source>
</evidence>
<keyword evidence="6" id="KW-1185">Reference proteome</keyword>
<feature type="domain" description="3-beta hydroxysteroid dehydrogenase/isomerase" evidence="4">
    <location>
        <begin position="42"/>
        <end position="162"/>
    </location>
</feature>
<dbReference type="EMBL" id="JADGMS010000004">
    <property type="protein sequence ID" value="KAF9684077.1"/>
    <property type="molecule type" value="Genomic_DNA"/>
</dbReference>